<organism evidence="1 2">
    <name type="scientific">Saccharomonospora cyanea NA-134</name>
    <dbReference type="NCBI Taxonomy" id="882082"/>
    <lineage>
        <taxon>Bacteria</taxon>
        <taxon>Bacillati</taxon>
        <taxon>Actinomycetota</taxon>
        <taxon>Actinomycetes</taxon>
        <taxon>Pseudonocardiales</taxon>
        <taxon>Pseudonocardiaceae</taxon>
        <taxon>Saccharomonospora</taxon>
    </lineage>
</organism>
<dbReference type="EMBL" id="CM001440">
    <property type="protein sequence ID" value="EHR62687.1"/>
    <property type="molecule type" value="Genomic_DNA"/>
</dbReference>
<keyword evidence="2" id="KW-1185">Reference proteome</keyword>
<dbReference type="GO" id="GO:0006281">
    <property type="term" value="P:DNA repair"/>
    <property type="evidence" value="ECO:0007669"/>
    <property type="project" value="InterPro"/>
</dbReference>
<dbReference type="Proteomes" id="UP000002791">
    <property type="component" value="Chromosome"/>
</dbReference>
<sequence length="215" mass="23432">MSEAPETARTAKRLLRVAGRTYADEAGIRLADTPSSLYRLLVLSVLLSARIRSGIAVAAARELFAAGCRTPRRMLDASWQDRVDALGRGHYVRYDESTATTLGKGAEFLTEEYRSDLRRMAKRADGDVAALRRLLCEVPGIGAVGADIFCREVQDVWPWVRPYLDRKARKGAERVGLPGDVDSLASLVKDADLGRFAAALVRVSLDAALAKEVTG</sequence>
<accession>H5XGW0</accession>
<dbReference type="RefSeq" id="WP_005458620.1">
    <property type="nucleotide sequence ID" value="NZ_CM001440.1"/>
</dbReference>
<dbReference type="GO" id="GO:0003824">
    <property type="term" value="F:catalytic activity"/>
    <property type="evidence" value="ECO:0007669"/>
    <property type="project" value="InterPro"/>
</dbReference>
<evidence type="ECO:0008006" key="3">
    <source>
        <dbReference type="Google" id="ProtNLM"/>
    </source>
</evidence>
<dbReference type="OrthoDB" id="3078554at2"/>
<dbReference type="STRING" id="882082.SaccyDRAFT_3862"/>
<dbReference type="HOGENOM" id="CLU_050554_1_1_11"/>
<reference evidence="1 2" key="1">
    <citation type="submission" date="2011-11" db="EMBL/GenBank/DDBJ databases">
        <title>The Noncontiguous Finished sequence of Saccharomonospora cyanea NA-134.</title>
        <authorList>
            <consortium name="US DOE Joint Genome Institute"/>
            <person name="Lucas S."/>
            <person name="Han J."/>
            <person name="Lapidus A."/>
            <person name="Cheng J.-F."/>
            <person name="Goodwin L."/>
            <person name="Pitluck S."/>
            <person name="Peters L."/>
            <person name="Ovchinnikova G."/>
            <person name="Lu M."/>
            <person name="Detter J.C."/>
            <person name="Han C."/>
            <person name="Tapia R."/>
            <person name="Land M."/>
            <person name="Hauser L."/>
            <person name="Kyrpides N."/>
            <person name="Ivanova N."/>
            <person name="Pagani I."/>
            <person name="Brambilla E.-M."/>
            <person name="Klenk H.-P."/>
            <person name="Woyke T."/>
        </authorList>
    </citation>
    <scope>NUCLEOTIDE SEQUENCE [LARGE SCALE GENOMIC DNA]</scope>
    <source>
        <strain evidence="1 2">NA-134</strain>
    </source>
</reference>
<dbReference type="eggNOG" id="COG0177">
    <property type="taxonomic scope" value="Bacteria"/>
</dbReference>
<evidence type="ECO:0000313" key="2">
    <source>
        <dbReference type="Proteomes" id="UP000002791"/>
    </source>
</evidence>
<dbReference type="InterPro" id="IPR011257">
    <property type="entry name" value="DNA_glycosylase"/>
</dbReference>
<protein>
    <recommendedName>
        <fullName evidence="3">Endonuclease III-like protein</fullName>
    </recommendedName>
</protein>
<proteinExistence type="predicted"/>
<evidence type="ECO:0000313" key="1">
    <source>
        <dbReference type="EMBL" id="EHR62687.1"/>
    </source>
</evidence>
<dbReference type="AlphaFoldDB" id="H5XGW0"/>
<name>H5XGW0_9PSEU</name>
<gene>
    <name evidence="1" type="ORF">SaccyDRAFT_3862</name>
</gene>
<dbReference type="Gene3D" id="1.10.340.30">
    <property type="entry name" value="Hypothetical protein, domain 2"/>
    <property type="match status" value="1"/>
</dbReference>
<dbReference type="SUPFAM" id="SSF48150">
    <property type="entry name" value="DNA-glycosylase"/>
    <property type="match status" value="1"/>
</dbReference>